<dbReference type="InterPro" id="IPR022924">
    <property type="entry name" value="Cardiolipin_synthase"/>
</dbReference>
<feature type="transmembrane region" description="Helical" evidence="13">
    <location>
        <begin position="41"/>
        <end position="58"/>
    </location>
</feature>
<protein>
    <recommendedName>
        <fullName evidence="12">Cardiolipin synthase</fullName>
        <ecNumber evidence="12">2.7.8.-</ecNumber>
    </recommendedName>
</protein>
<keyword evidence="8" id="KW-0443">Lipid metabolism</keyword>
<dbReference type="PANTHER" id="PTHR21248:SF22">
    <property type="entry name" value="PHOSPHOLIPASE D"/>
    <property type="match status" value="1"/>
</dbReference>
<evidence type="ECO:0000256" key="4">
    <source>
        <dbReference type="ARBA" id="ARBA00022679"/>
    </source>
</evidence>
<evidence type="ECO:0000256" key="11">
    <source>
        <dbReference type="ARBA" id="ARBA00023264"/>
    </source>
</evidence>
<name>A0A926EDS5_9FIRM</name>
<dbReference type="EC" id="2.7.8.-" evidence="12"/>
<comment type="subcellular location">
    <subcellularLocation>
        <location evidence="1">Cell membrane</location>
        <topology evidence="1">Multi-pass membrane protein</topology>
    </subcellularLocation>
</comment>
<comment type="caution">
    <text evidence="15">The sequence shown here is derived from an EMBL/GenBank/DDBJ whole genome shotgun (WGS) entry which is preliminary data.</text>
</comment>
<dbReference type="SUPFAM" id="SSF56024">
    <property type="entry name" value="Phospholipase D/nuclease"/>
    <property type="match status" value="2"/>
</dbReference>
<feature type="domain" description="PLD phosphodiesterase" evidence="14">
    <location>
        <begin position="427"/>
        <end position="454"/>
    </location>
</feature>
<dbReference type="CDD" id="cd09154">
    <property type="entry name" value="PLDc_SMU_988_like_1"/>
    <property type="match status" value="1"/>
</dbReference>
<dbReference type="InterPro" id="IPR001736">
    <property type="entry name" value="PLipase_D/transphosphatidylase"/>
</dbReference>
<dbReference type="Pfam" id="PF13396">
    <property type="entry name" value="PLDc_N"/>
    <property type="match status" value="1"/>
</dbReference>
<keyword evidence="9 13" id="KW-0472">Membrane</keyword>
<evidence type="ECO:0000256" key="1">
    <source>
        <dbReference type="ARBA" id="ARBA00004651"/>
    </source>
</evidence>
<keyword evidence="16" id="KW-1185">Reference proteome</keyword>
<evidence type="ECO:0000256" key="2">
    <source>
        <dbReference type="ARBA" id="ARBA00022475"/>
    </source>
</evidence>
<evidence type="ECO:0000256" key="9">
    <source>
        <dbReference type="ARBA" id="ARBA00023136"/>
    </source>
</evidence>
<gene>
    <name evidence="15" type="primary">cls</name>
    <name evidence="15" type="ORF">H8709_03510</name>
</gene>
<keyword evidence="11" id="KW-1208">Phospholipid metabolism</keyword>
<dbReference type="AlphaFoldDB" id="A0A926EDS5"/>
<dbReference type="GO" id="GO:0032049">
    <property type="term" value="P:cardiolipin biosynthetic process"/>
    <property type="evidence" value="ECO:0007669"/>
    <property type="project" value="UniProtKB-UniRule"/>
</dbReference>
<keyword evidence="6" id="KW-0677">Repeat</keyword>
<evidence type="ECO:0000256" key="13">
    <source>
        <dbReference type="SAM" id="Phobius"/>
    </source>
</evidence>
<dbReference type="GO" id="GO:0008808">
    <property type="term" value="F:cardiolipin synthase activity"/>
    <property type="evidence" value="ECO:0007669"/>
    <property type="project" value="UniProtKB-UniRule"/>
</dbReference>
<dbReference type="Gene3D" id="3.30.870.10">
    <property type="entry name" value="Endonuclease Chain A"/>
    <property type="match status" value="2"/>
</dbReference>
<evidence type="ECO:0000313" key="15">
    <source>
        <dbReference type="EMBL" id="MBC8569892.1"/>
    </source>
</evidence>
<dbReference type="PROSITE" id="PS50035">
    <property type="entry name" value="PLD"/>
    <property type="match status" value="2"/>
</dbReference>
<dbReference type="InterPro" id="IPR027379">
    <property type="entry name" value="CLS_N"/>
</dbReference>
<dbReference type="CDD" id="cd09160">
    <property type="entry name" value="PLDc_SMU_988_like_2"/>
    <property type="match status" value="1"/>
</dbReference>
<evidence type="ECO:0000256" key="7">
    <source>
        <dbReference type="ARBA" id="ARBA00022989"/>
    </source>
</evidence>
<evidence type="ECO:0000256" key="10">
    <source>
        <dbReference type="ARBA" id="ARBA00023209"/>
    </source>
</evidence>
<organism evidence="15 16">
    <name type="scientific">Zongyangia hominis</name>
    <dbReference type="NCBI Taxonomy" id="2763677"/>
    <lineage>
        <taxon>Bacteria</taxon>
        <taxon>Bacillati</taxon>
        <taxon>Bacillota</taxon>
        <taxon>Clostridia</taxon>
        <taxon>Eubacteriales</taxon>
        <taxon>Oscillospiraceae</taxon>
        <taxon>Zongyangia</taxon>
    </lineage>
</organism>
<reference evidence="15" key="1">
    <citation type="submission" date="2020-08" db="EMBL/GenBank/DDBJ databases">
        <title>Genome public.</title>
        <authorList>
            <person name="Liu C."/>
            <person name="Sun Q."/>
        </authorList>
    </citation>
    <scope>NUCLEOTIDE SEQUENCE</scope>
    <source>
        <strain evidence="15">NSJ-54</strain>
    </source>
</reference>
<dbReference type="RefSeq" id="WP_262397002.1">
    <property type="nucleotide sequence ID" value="NZ_JACRTC010000002.1"/>
</dbReference>
<sequence>MGFFKKLFKLIFSRMVLVGLLLVLQVAVIVVGIAFLSNYFVYFYAFFWLLSLGVVIWLNSQKYNPSFKLAWTIVILLLPVFGGLFYIICGTNRPTRKFANQMNSICRQTNSLMVQDPAIMDKLRERDESAAIQSRYITNIASFPVYENTATEYLSPGEKKFERLKEELEKAKHYIFLEYFIIEEGIMWDSVLEILRRKVEEGVEVRVIYDDVGCLQTLPYRYDEKLRKMGIKAKVFNPFTPSLAIKMNNRDHRKIVVIDGHTGFTGGINLADEYINAYEKHGHWKDASIMLQGEAVWNLTVMFLQAWNFEKREDEDFEQFKPRIHWEKEFPDDGFVQPYGDSPMDGETVGESVYMNLISRAKHYVYINTPYLIVDNELYTTLSLAAKNGIDVRIVTPHIADKWYVHIVTRAYYKQLIKAGVKIYEYTPGFIHSKTFVCDDHLGTVGTINMDFRSLYMHFECGVWMYDSSAVMQVKEDFLKTLEICQPISLEDCNKVSVITRFLRGVLRLFAPLM</sequence>
<dbReference type="Pfam" id="PF13091">
    <property type="entry name" value="PLDc_2"/>
    <property type="match status" value="2"/>
</dbReference>
<keyword evidence="2" id="KW-1003">Cell membrane</keyword>
<evidence type="ECO:0000259" key="14">
    <source>
        <dbReference type="PROSITE" id="PS50035"/>
    </source>
</evidence>
<keyword evidence="4" id="KW-0808">Transferase</keyword>
<dbReference type="PANTHER" id="PTHR21248">
    <property type="entry name" value="CARDIOLIPIN SYNTHASE"/>
    <property type="match status" value="1"/>
</dbReference>
<evidence type="ECO:0000256" key="8">
    <source>
        <dbReference type="ARBA" id="ARBA00023098"/>
    </source>
</evidence>
<dbReference type="InterPro" id="IPR025202">
    <property type="entry name" value="PLD-like_dom"/>
</dbReference>
<feature type="transmembrane region" description="Helical" evidence="13">
    <location>
        <begin position="70"/>
        <end position="88"/>
    </location>
</feature>
<evidence type="ECO:0000256" key="12">
    <source>
        <dbReference type="NCBIfam" id="TIGR04265"/>
    </source>
</evidence>
<dbReference type="GO" id="GO:0005886">
    <property type="term" value="C:plasma membrane"/>
    <property type="evidence" value="ECO:0007669"/>
    <property type="project" value="UniProtKB-SubCell"/>
</dbReference>
<feature type="transmembrane region" description="Helical" evidence="13">
    <location>
        <begin position="12"/>
        <end position="35"/>
    </location>
</feature>
<accession>A0A926EDS5</accession>
<dbReference type="SMART" id="SM00155">
    <property type="entry name" value="PLDc"/>
    <property type="match status" value="2"/>
</dbReference>
<dbReference type="NCBIfam" id="TIGR04265">
    <property type="entry name" value="bac_cardiolipin"/>
    <property type="match status" value="1"/>
</dbReference>
<evidence type="ECO:0000256" key="3">
    <source>
        <dbReference type="ARBA" id="ARBA00022516"/>
    </source>
</evidence>
<keyword evidence="3" id="KW-0444">Lipid biosynthesis</keyword>
<evidence type="ECO:0000256" key="5">
    <source>
        <dbReference type="ARBA" id="ARBA00022692"/>
    </source>
</evidence>
<proteinExistence type="predicted"/>
<dbReference type="Proteomes" id="UP000660861">
    <property type="component" value="Unassembled WGS sequence"/>
</dbReference>
<keyword evidence="10" id="KW-0594">Phospholipid biosynthesis</keyword>
<feature type="domain" description="PLD phosphodiesterase" evidence="14">
    <location>
        <begin position="247"/>
        <end position="274"/>
    </location>
</feature>
<keyword evidence="7 13" id="KW-1133">Transmembrane helix</keyword>
<evidence type="ECO:0000256" key="6">
    <source>
        <dbReference type="ARBA" id="ARBA00022737"/>
    </source>
</evidence>
<evidence type="ECO:0000313" key="16">
    <source>
        <dbReference type="Proteomes" id="UP000660861"/>
    </source>
</evidence>
<keyword evidence="5 13" id="KW-0812">Transmembrane</keyword>
<dbReference type="EMBL" id="JACRTC010000002">
    <property type="protein sequence ID" value="MBC8569892.1"/>
    <property type="molecule type" value="Genomic_DNA"/>
</dbReference>